<keyword evidence="1" id="KW-1133">Transmembrane helix</keyword>
<gene>
    <name evidence="2" type="ORF">EVAR_8767_1</name>
</gene>
<dbReference type="EMBL" id="BGZK01000087">
    <property type="protein sequence ID" value="GBP17407.1"/>
    <property type="molecule type" value="Genomic_DNA"/>
</dbReference>
<keyword evidence="1" id="KW-0812">Transmembrane</keyword>
<organism evidence="2 3">
    <name type="scientific">Eumeta variegata</name>
    <name type="common">Bagworm moth</name>
    <name type="synonym">Eumeta japonica</name>
    <dbReference type="NCBI Taxonomy" id="151549"/>
    <lineage>
        <taxon>Eukaryota</taxon>
        <taxon>Metazoa</taxon>
        <taxon>Ecdysozoa</taxon>
        <taxon>Arthropoda</taxon>
        <taxon>Hexapoda</taxon>
        <taxon>Insecta</taxon>
        <taxon>Pterygota</taxon>
        <taxon>Neoptera</taxon>
        <taxon>Endopterygota</taxon>
        <taxon>Lepidoptera</taxon>
        <taxon>Glossata</taxon>
        <taxon>Ditrysia</taxon>
        <taxon>Tineoidea</taxon>
        <taxon>Psychidae</taxon>
        <taxon>Oiketicinae</taxon>
        <taxon>Eumeta</taxon>
    </lineage>
</organism>
<dbReference type="AlphaFoldDB" id="A0A4C1TTT2"/>
<evidence type="ECO:0000256" key="1">
    <source>
        <dbReference type="SAM" id="Phobius"/>
    </source>
</evidence>
<comment type="caution">
    <text evidence="2">The sequence shown here is derived from an EMBL/GenBank/DDBJ whole genome shotgun (WGS) entry which is preliminary data.</text>
</comment>
<name>A0A4C1TTT2_EUMVA</name>
<protein>
    <submittedName>
        <fullName evidence="2">Uncharacterized protein</fullName>
    </submittedName>
</protein>
<evidence type="ECO:0000313" key="3">
    <source>
        <dbReference type="Proteomes" id="UP000299102"/>
    </source>
</evidence>
<reference evidence="2 3" key="1">
    <citation type="journal article" date="2019" name="Commun. Biol.">
        <title>The bagworm genome reveals a unique fibroin gene that provides high tensile strength.</title>
        <authorList>
            <person name="Kono N."/>
            <person name="Nakamura H."/>
            <person name="Ohtoshi R."/>
            <person name="Tomita M."/>
            <person name="Numata K."/>
            <person name="Arakawa K."/>
        </authorList>
    </citation>
    <scope>NUCLEOTIDE SEQUENCE [LARGE SCALE GENOMIC DNA]</scope>
</reference>
<feature type="transmembrane region" description="Helical" evidence="1">
    <location>
        <begin position="25"/>
        <end position="48"/>
    </location>
</feature>
<evidence type="ECO:0000313" key="2">
    <source>
        <dbReference type="EMBL" id="GBP17407.1"/>
    </source>
</evidence>
<keyword evidence="3" id="KW-1185">Reference proteome</keyword>
<accession>A0A4C1TTT2</accession>
<sequence>MLDHILRKLCVIRSKNLVVLYSYHIQYLVGTLHCQIAIFSDLWGNFAMKMSPKEMLKLQCGNALNLSLRNGFAKVSEKRIVDILTVIVTMLTILLSSAQFMCIAGDVTVEVRV</sequence>
<proteinExistence type="predicted"/>
<dbReference type="Proteomes" id="UP000299102">
    <property type="component" value="Unassembled WGS sequence"/>
</dbReference>
<feature type="transmembrane region" description="Helical" evidence="1">
    <location>
        <begin position="80"/>
        <end position="101"/>
    </location>
</feature>
<keyword evidence="1" id="KW-0472">Membrane</keyword>